<dbReference type="SUPFAM" id="SSF51905">
    <property type="entry name" value="FAD/NAD(P)-binding domain"/>
    <property type="match status" value="1"/>
</dbReference>
<evidence type="ECO:0000256" key="10">
    <source>
        <dbReference type="NCBIfam" id="TIGR00551"/>
    </source>
</evidence>
<comment type="caution">
    <text evidence="16">The sequence shown here is derived from an EMBL/GenBank/DDBJ whole genome shotgun (WGS) entry which is preliminary data.</text>
</comment>
<comment type="similarity">
    <text evidence="3 12">Belongs to the FAD-dependent oxidoreductase 2 family. NadB subfamily.</text>
</comment>
<dbReference type="EC" id="1.4.3.16" evidence="4 10"/>
<dbReference type="AlphaFoldDB" id="A0A848LT83"/>
<feature type="domain" description="Fumarate reductase/succinate dehydrogenase flavoprotein-like C-terminal" evidence="15">
    <location>
        <begin position="433"/>
        <end position="525"/>
    </location>
</feature>
<keyword evidence="17" id="KW-1185">Reference proteome</keyword>
<comment type="catalytic activity">
    <reaction evidence="9">
        <text>L-aspartate + O2 = iminosuccinate + H2O2</text>
        <dbReference type="Rhea" id="RHEA:25876"/>
        <dbReference type="ChEBI" id="CHEBI:15379"/>
        <dbReference type="ChEBI" id="CHEBI:16240"/>
        <dbReference type="ChEBI" id="CHEBI:29991"/>
        <dbReference type="ChEBI" id="CHEBI:77875"/>
        <dbReference type="EC" id="1.4.3.16"/>
    </reaction>
    <physiologicalReaction direction="left-to-right" evidence="9">
        <dbReference type="Rhea" id="RHEA:25877"/>
    </physiologicalReaction>
</comment>
<comment type="cofactor">
    <cofactor evidence="1 12">
        <name>FAD</name>
        <dbReference type="ChEBI" id="CHEBI:57692"/>
    </cofactor>
</comment>
<dbReference type="Gene3D" id="3.50.50.60">
    <property type="entry name" value="FAD/NAD(P)-binding domain"/>
    <property type="match status" value="1"/>
</dbReference>
<dbReference type="GO" id="GO:0005737">
    <property type="term" value="C:cytoplasm"/>
    <property type="evidence" value="ECO:0007669"/>
    <property type="project" value="UniProtKB-SubCell"/>
</dbReference>
<evidence type="ECO:0000256" key="13">
    <source>
        <dbReference type="SAM" id="Coils"/>
    </source>
</evidence>
<evidence type="ECO:0000256" key="2">
    <source>
        <dbReference type="ARBA" id="ARBA00004950"/>
    </source>
</evidence>
<dbReference type="FunFam" id="3.90.700.10:FF:000002">
    <property type="entry name" value="L-aspartate oxidase"/>
    <property type="match status" value="1"/>
</dbReference>
<organism evidence="16 17">
    <name type="scientific">Pyxidicoccus fallax</name>
    <dbReference type="NCBI Taxonomy" id="394095"/>
    <lineage>
        <taxon>Bacteria</taxon>
        <taxon>Pseudomonadati</taxon>
        <taxon>Myxococcota</taxon>
        <taxon>Myxococcia</taxon>
        <taxon>Myxococcales</taxon>
        <taxon>Cystobacterineae</taxon>
        <taxon>Myxococcaceae</taxon>
        <taxon>Pyxidicoccus</taxon>
    </lineage>
</organism>
<feature type="active site" description="Proton acceptor" evidence="11">
    <location>
        <position position="281"/>
    </location>
</feature>
<dbReference type="Gene3D" id="3.90.700.10">
    <property type="entry name" value="Succinate dehydrogenase/fumarate reductase flavoprotein, catalytic domain"/>
    <property type="match status" value="1"/>
</dbReference>
<name>A0A848LT83_9BACT</name>
<dbReference type="RefSeq" id="WP_169349925.1">
    <property type="nucleotide sequence ID" value="NZ_JABBJJ010000264.1"/>
</dbReference>
<dbReference type="NCBIfam" id="TIGR00551">
    <property type="entry name" value="nadB"/>
    <property type="match status" value="1"/>
</dbReference>
<keyword evidence="13" id="KW-0175">Coiled coil</keyword>
<feature type="coiled-coil region" evidence="13">
    <location>
        <begin position="445"/>
        <end position="472"/>
    </location>
</feature>
<evidence type="ECO:0000256" key="9">
    <source>
        <dbReference type="ARBA" id="ARBA00048305"/>
    </source>
</evidence>
<evidence type="ECO:0000256" key="11">
    <source>
        <dbReference type="PIRSR" id="PIRSR000171-1"/>
    </source>
</evidence>
<dbReference type="GO" id="GO:0008734">
    <property type="term" value="F:L-aspartate oxidase activity"/>
    <property type="evidence" value="ECO:0007669"/>
    <property type="project" value="UniProtKB-UniRule"/>
</dbReference>
<dbReference type="Pfam" id="PF02910">
    <property type="entry name" value="Succ_DH_flav_C"/>
    <property type="match status" value="1"/>
</dbReference>
<dbReference type="PRINTS" id="PR00411">
    <property type="entry name" value="PNDRDTASEI"/>
</dbReference>
<dbReference type="Proteomes" id="UP000518300">
    <property type="component" value="Unassembled WGS sequence"/>
</dbReference>
<keyword evidence="8 12" id="KW-0560">Oxidoreductase</keyword>
<comment type="pathway">
    <text evidence="2 12">Cofactor biosynthesis; NAD(+) biosynthesis; iminoaspartate from L-aspartate (oxidase route): step 1/1.</text>
</comment>
<dbReference type="FunFam" id="1.20.58.100:FF:000002">
    <property type="entry name" value="L-aspartate oxidase"/>
    <property type="match status" value="1"/>
</dbReference>
<evidence type="ECO:0000256" key="8">
    <source>
        <dbReference type="ARBA" id="ARBA00023002"/>
    </source>
</evidence>
<evidence type="ECO:0000313" key="16">
    <source>
        <dbReference type="EMBL" id="NMO20713.1"/>
    </source>
</evidence>
<proteinExistence type="inferred from homology"/>
<dbReference type="UniPathway" id="UPA00253">
    <property type="reaction ID" value="UER00326"/>
</dbReference>
<sequence>MPHRFDFLVLGSGVAGLSFALQAARHGTVAVLAKRERAESNTAYAQGGIASVLAPTDTFDAHIEDTLVAGAGLCHRDAVEVTVKEGPGRVRELVELGAEFNRRSTGEFDLTREGGHSARRIIHSGDITGREVQRALLAACDEQPNITFFPHTAAIDLILDRRTPNPAAHRCLGVYALLENGDIERFLAKVTVLATGGAGKVYLYTSNPDVATGDGVAMAYRAGARVANMEFYQFHPTCLFHPEAKSFLISEALRGEGGKLRLKGGATFMERYHPLGALAPRDVVARAIDAELKRTGDECVYLDMTHLGRAFLMERFPNIYATCRAFNIDMAVQPIPVVPAAHYMCGGVVTDLDGRTTVPGLYAIGEVACTGLHGANRLASNSLLEGLVFGYRAVKVAVEELRTHAPPKEEPPAWDSGSAVESDESVVVTHNWDEIRRLMWNYVGIVRTDKRLMRARRRLELLREEIRDYYWRFKVTRDVIELRNIAEVAYLIVDCASRRKESRGLHFTLDYPHTDDHHWLRDTVLSREL</sequence>
<dbReference type="GO" id="GO:0034628">
    <property type="term" value="P:'de novo' NAD+ biosynthetic process from L-aspartate"/>
    <property type="evidence" value="ECO:0007669"/>
    <property type="project" value="TreeGrafter"/>
</dbReference>
<feature type="domain" description="FAD-dependent oxidoreductase 2 FAD-binding" evidence="14">
    <location>
        <begin position="6"/>
        <end position="383"/>
    </location>
</feature>
<dbReference type="InterPro" id="IPR015939">
    <property type="entry name" value="Fum_Rdtase/Succ_DH_flav-like_C"/>
</dbReference>
<evidence type="ECO:0000259" key="15">
    <source>
        <dbReference type="Pfam" id="PF02910"/>
    </source>
</evidence>
<evidence type="ECO:0000256" key="1">
    <source>
        <dbReference type="ARBA" id="ARBA00001974"/>
    </source>
</evidence>
<accession>A0A848LT83</accession>
<protein>
    <recommendedName>
        <fullName evidence="4 10">L-aspartate oxidase</fullName>
        <ecNumber evidence="4 10">1.4.3.16</ecNumber>
    </recommendedName>
</protein>
<dbReference type="PANTHER" id="PTHR42716:SF2">
    <property type="entry name" value="L-ASPARTATE OXIDASE, CHLOROPLASTIC"/>
    <property type="match status" value="1"/>
</dbReference>
<keyword evidence="7 12" id="KW-0274">FAD</keyword>
<dbReference type="PIRSF" id="PIRSF000171">
    <property type="entry name" value="SDHA_APRA_LASPO"/>
    <property type="match status" value="1"/>
</dbReference>
<dbReference type="NCBIfam" id="NF006567">
    <property type="entry name" value="PRK09077.1"/>
    <property type="match status" value="1"/>
</dbReference>
<evidence type="ECO:0000256" key="4">
    <source>
        <dbReference type="ARBA" id="ARBA00012173"/>
    </source>
</evidence>
<evidence type="ECO:0000256" key="3">
    <source>
        <dbReference type="ARBA" id="ARBA00008562"/>
    </source>
</evidence>
<evidence type="ECO:0000259" key="14">
    <source>
        <dbReference type="Pfam" id="PF00890"/>
    </source>
</evidence>
<evidence type="ECO:0000256" key="7">
    <source>
        <dbReference type="ARBA" id="ARBA00022827"/>
    </source>
</evidence>
<keyword evidence="6 12" id="KW-0662">Pyridine nucleotide biosynthesis</keyword>
<evidence type="ECO:0000256" key="6">
    <source>
        <dbReference type="ARBA" id="ARBA00022642"/>
    </source>
</evidence>
<evidence type="ECO:0000256" key="5">
    <source>
        <dbReference type="ARBA" id="ARBA00022630"/>
    </source>
</evidence>
<dbReference type="PRINTS" id="PR00368">
    <property type="entry name" value="FADPNR"/>
</dbReference>
<dbReference type="InterPro" id="IPR003953">
    <property type="entry name" value="FAD-dep_OxRdtase_2_FAD-bd"/>
</dbReference>
<comment type="function">
    <text evidence="12">Catalyzes the oxidation of L-aspartate to iminoaspartate.</text>
</comment>
<evidence type="ECO:0000313" key="17">
    <source>
        <dbReference type="Proteomes" id="UP000518300"/>
    </source>
</evidence>
<comment type="subcellular location">
    <subcellularLocation>
        <location evidence="12">Cytoplasm</location>
    </subcellularLocation>
</comment>
<dbReference type="Gene3D" id="1.20.58.100">
    <property type="entry name" value="Fumarate reductase/succinate dehydrogenase flavoprotein-like, C-terminal domain"/>
    <property type="match status" value="1"/>
</dbReference>
<dbReference type="SUPFAM" id="SSF56425">
    <property type="entry name" value="Succinate dehydrogenase/fumarate reductase flavoprotein, catalytic domain"/>
    <property type="match status" value="1"/>
</dbReference>
<evidence type="ECO:0000256" key="12">
    <source>
        <dbReference type="RuleBase" id="RU362049"/>
    </source>
</evidence>
<dbReference type="InterPro" id="IPR037099">
    <property type="entry name" value="Fum_R/Succ_DH_flav-like_C_sf"/>
</dbReference>
<dbReference type="InterPro" id="IPR036188">
    <property type="entry name" value="FAD/NAD-bd_sf"/>
</dbReference>
<gene>
    <name evidence="16" type="primary">nadB</name>
    <name evidence="16" type="ORF">HG543_38550</name>
</gene>
<dbReference type="InterPro" id="IPR027477">
    <property type="entry name" value="Succ_DH/fumarate_Rdtase_cat_sf"/>
</dbReference>
<reference evidence="16 17" key="1">
    <citation type="submission" date="2020-04" db="EMBL/GenBank/DDBJ databases">
        <title>Draft genome of Pyxidicoccus fallax type strain.</title>
        <authorList>
            <person name="Whitworth D.E."/>
        </authorList>
    </citation>
    <scope>NUCLEOTIDE SEQUENCE [LARGE SCALE GENOMIC DNA]</scope>
    <source>
        <strain evidence="16 17">DSM 14698</strain>
    </source>
</reference>
<dbReference type="PANTHER" id="PTHR42716">
    <property type="entry name" value="L-ASPARTATE OXIDASE"/>
    <property type="match status" value="1"/>
</dbReference>
<dbReference type="InterPro" id="IPR005288">
    <property type="entry name" value="NadB"/>
</dbReference>
<dbReference type="EMBL" id="JABBJJ010000264">
    <property type="protein sequence ID" value="NMO20713.1"/>
    <property type="molecule type" value="Genomic_DNA"/>
</dbReference>
<keyword evidence="5 12" id="KW-0285">Flavoprotein</keyword>
<dbReference type="Pfam" id="PF00890">
    <property type="entry name" value="FAD_binding_2"/>
    <property type="match status" value="1"/>
</dbReference>
<dbReference type="SUPFAM" id="SSF46977">
    <property type="entry name" value="Succinate dehydrogenase/fumarate reductase flavoprotein C-terminal domain"/>
    <property type="match status" value="1"/>
</dbReference>